<dbReference type="InterPro" id="IPR044974">
    <property type="entry name" value="Disease_R_plants"/>
</dbReference>
<keyword evidence="3" id="KW-0677">Repeat</keyword>
<evidence type="ECO:0000256" key="6">
    <source>
        <dbReference type="ARBA" id="ARBA00023027"/>
    </source>
</evidence>
<dbReference type="FunFam" id="3.40.50.10140:FF:000007">
    <property type="entry name" value="Disease resistance protein (TIR-NBS-LRR class)"/>
    <property type="match status" value="1"/>
</dbReference>
<evidence type="ECO:0000259" key="9">
    <source>
        <dbReference type="PROSITE" id="PS50104"/>
    </source>
</evidence>
<accession>A0AAU9RMC9</accession>
<evidence type="ECO:0000256" key="1">
    <source>
        <dbReference type="ARBA" id="ARBA00011982"/>
    </source>
</evidence>
<dbReference type="AlphaFoldDB" id="A0AAU9RMC9"/>
<keyword evidence="6" id="KW-0520">NAD</keyword>
<evidence type="ECO:0000256" key="5">
    <source>
        <dbReference type="ARBA" id="ARBA00022821"/>
    </source>
</evidence>
<evidence type="ECO:0000313" key="11">
    <source>
        <dbReference type="Proteomes" id="UP000836841"/>
    </source>
</evidence>
<dbReference type="PRINTS" id="PR00364">
    <property type="entry name" value="DISEASERSIST"/>
</dbReference>
<dbReference type="InterPro" id="IPR032675">
    <property type="entry name" value="LRR_dom_sf"/>
</dbReference>
<dbReference type="InterPro" id="IPR042197">
    <property type="entry name" value="Apaf_helical"/>
</dbReference>
<sequence length="959" mass="109721">MVVQEPLVFLNFRGADVRDSFISFLVDAMRIAGIKVFIDNDEMKGEDLNILFRRIEESKIALVVFSRRYMESKWCLNELVTIKKCIDEKKLVAIPIFFKVEPDELTELLDNACREIHGNAHDTHIMKKWMEALTCIKSKTGLTFKEKSNEANFVKEIVDKVLQRLSTIQCLEEEPKMATLSGIEYRLKQVEEKMCFDRGDETRIVGIVGMPGIGKTTLATELFNKYRCKFNRCVNFLRIGENFLDFGPGRLRKMFLEGLLQKPIAKLSDEATYDDYLKRNKVFVVLDDVSSATEIEVLLGNRNWIKKGSKIVIITRDRAFITEFDPNPYVVPRLNPRDGWKHFSFYAFEAGICDLERRDYVKMSREFVDYARGNPLALSLLGRDLVGKGEVFWKATLDALAKCPNQSIQELLKISYNELSEKEKDAFLDIGCFFRSEDEYYARSLLGSRDHDSEAASQITDLAFKSLISISGGRVEMHDLLHTFALELCSLSTNQEKCRLWKCQDIIAALQDKMINNSVKTVRGISLDMSEVTDMPLDTSVFTKMCNLLYLKFYNSTCPRECEGDCKLNFPDGLSLPLEEVRYFDWLKFPLEELPSDFNPKDLVDLRLPYSKITQVWKVPKDTPKLKWLDLNNSRMLQKVSGFSKAPNLLRVNLEGCTSLDCFSFKEMQTMESLVFLNLRGCTSLWHLQDMNLISLKTLILSGCSNLCKFPLISENLESLYLDGTAVRDLPSDIVKLERLVSLNLKDCRMLNFVSRALIGTCYPGYEVPPWFSHQAYGSVLEPQLPPHWCDNKFLGIALCAIVSFRDYSVKSNRLVAKCICEFENLDAPGSRFSVPVEGWFETGDEPRTIESDHVFIGYISWLNIKKRREEMFKTGCVPTKAILRFQVTDGRTGEDIAQCEVVKCGFCLVYEPDDEVSSAAERRRMNGESQEDEVRTLISTEDGPIETPTTAKSENSFS</sequence>
<dbReference type="PROSITE" id="PS50104">
    <property type="entry name" value="TIR"/>
    <property type="match status" value="1"/>
</dbReference>
<gene>
    <name evidence="10" type="ORF">TAV2_LOCUS7996</name>
</gene>
<dbReference type="InterPro" id="IPR058192">
    <property type="entry name" value="WHD_ROQ1-like"/>
</dbReference>
<organism evidence="10 11">
    <name type="scientific">Thlaspi arvense</name>
    <name type="common">Field penny-cress</name>
    <dbReference type="NCBI Taxonomy" id="13288"/>
    <lineage>
        <taxon>Eukaryota</taxon>
        <taxon>Viridiplantae</taxon>
        <taxon>Streptophyta</taxon>
        <taxon>Embryophyta</taxon>
        <taxon>Tracheophyta</taxon>
        <taxon>Spermatophyta</taxon>
        <taxon>Magnoliopsida</taxon>
        <taxon>eudicotyledons</taxon>
        <taxon>Gunneridae</taxon>
        <taxon>Pentapetalae</taxon>
        <taxon>rosids</taxon>
        <taxon>malvids</taxon>
        <taxon>Brassicales</taxon>
        <taxon>Brassicaceae</taxon>
        <taxon>Thlaspideae</taxon>
        <taxon>Thlaspi</taxon>
    </lineage>
</organism>
<protein>
    <recommendedName>
        <fullName evidence="1">ADP-ribosyl cyclase/cyclic ADP-ribose hydrolase</fullName>
        <ecNumber evidence="1">3.2.2.6</ecNumber>
    </recommendedName>
</protein>
<keyword evidence="5" id="KW-0611">Plant defense</keyword>
<dbReference type="SUPFAM" id="SSF46785">
    <property type="entry name" value="Winged helix' DNA-binding domain"/>
    <property type="match status" value="1"/>
</dbReference>
<dbReference type="GO" id="GO:0006952">
    <property type="term" value="P:defense response"/>
    <property type="evidence" value="ECO:0007669"/>
    <property type="project" value="UniProtKB-KW"/>
</dbReference>
<dbReference type="Pfam" id="PF20160">
    <property type="entry name" value="C-JID"/>
    <property type="match status" value="1"/>
</dbReference>
<dbReference type="PANTHER" id="PTHR11017">
    <property type="entry name" value="LEUCINE-RICH REPEAT-CONTAINING PROTEIN"/>
    <property type="match status" value="1"/>
</dbReference>
<dbReference type="EMBL" id="OU466858">
    <property type="protein sequence ID" value="CAH2046326.1"/>
    <property type="molecule type" value="Genomic_DNA"/>
</dbReference>
<dbReference type="EC" id="3.2.2.6" evidence="1"/>
<evidence type="ECO:0000256" key="2">
    <source>
        <dbReference type="ARBA" id="ARBA00022614"/>
    </source>
</evidence>
<dbReference type="PANTHER" id="PTHR11017:SF589">
    <property type="entry name" value="ADP-RIBOSYL CYCLASE_CYCLIC ADP-RIBOSE HYDROLASE-RELATED"/>
    <property type="match status" value="1"/>
</dbReference>
<dbReference type="GO" id="GO:0007165">
    <property type="term" value="P:signal transduction"/>
    <property type="evidence" value="ECO:0007669"/>
    <property type="project" value="InterPro"/>
</dbReference>
<dbReference type="SMART" id="SM00255">
    <property type="entry name" value="TIR"/>
    <property type="match status" value="1"/>
</dbReference>
<dbReference type="InterPro" id="IPR035897">
    <property type="entry name" value="Toll_tir_struct_dom_sf"/>
</dbReference>
<dbReference type="Pfam" id="PF00931">
    <property type="entry name" value="NB-ARC"/>
    <property type="match status" value="1"/>
</dbReference>
<comment type="catalytic activity">
    <reaction evidence="7">
        <text>NAD(+) + H2O = ADP-D-ribose + nicotinamide + H(+)</text>
        <dbReference type="Rhea" id="RHEA:16301"/>
        <dbReference type="ChEBI" id="CHEBI:15377"/>
        <dbReference type="ChEBI" id="CHEBI:15378"/>
        <dbReference type="ChEBI" id="CHEBI:17154"/>
        <dbReference type="ChEBI" id="CHEBI:57540"/>
        <dbReference type="ChEBI" id="CHEBI:57967"/>
        <dbReference type="EC" id="3.2.2.6"/>
    </reaction>
    <physiologicalReaction direction="left-to-right" evidence="7">
        <dbReference type="Rhea" id="RHEA:16302"/>
    </physiologicalReaction>
</comment>
<dbReference type="GO" id="GO:0043531">
    <property type="term" value="F:ADP binding"/>
    <property type="evidence" value="ECO:0007669"/>
    <property type="project" value="InterPro"/>
</dbReference>
<dbReference type="InterPro" id="IPR002182">
    <property type="entry name" value="NB-ARC"/>
</dbReference>
<feature type="domain" description="TIR" evidence="9">
    <location>
        <begin position="4"/>
        <end position="165"/>
    </location>
</feature>
<dbReference type="FunFam" id="3.80.10.10:FF:000386">
    <property type="entry name" value="Disease resistance protein RPS4"/>
    <property type="match status" value="1"/>
</dbReference>
<keyword evidence="2" id="KW-0433">Leucine-rich repeat</keyword>
<evidence type="ECO:0000313" key="10">
    <source>
        <dbReference type="EMBL" id="CAH2046326.1"/>
    </source>
</evidence>
<dbReference type="Pfam" id="PF01582">
    <property type="entry name" value="TIR"/>
    <property type="match status" value="1"/>
</dbReference>
<evidence type="ECO:0000256" key="3">
    <source>
        <dbReference type="ARBA" id="ARBA00022737"/>
    </source>
</evidence>
<dbReference type="InterPro" id="IPR027417">
    <property type="entry name" value="P-loop_NTPase"/>
</dbReference>
<dbReference type="SUPFAM" id="SSF52540">
    <property type="entry name" value="P-loop containing nucleoside triphosphate hydrolases"/>
    <property type="match status" value="1"/>
</dbReference>
<proteinExistence type="predicted"/>
<evidence type="ECO:0000256" key="8">
    <source>
        <dbReference type="SAM" id="MobiDB-lite"/>
    </source>
</evidence>
<dbReference type="SUPFAM" id="SSF52200">
    <property type="entry name" value="Toll/Interleukin receptor TIR domain"/>
    <property type="match status" value="1"/>
</dbReference>
<dbReference type="SUPFAM" id="SSF52058">
    <property type="entry name" value="L domain-like"/>
    <property type="match status" value="1"/>
</dbReference>
<dbReference type="InterPro" id="IPR036390">
    <property type="entry name" value="WH_DNA-bd_sf"/>
</dbReference>
<name>A0AAU9RMC9_THLAR</name>
<dbReference type="GO" id="GO:0061809">
    <property type="term" value="F:NAD+ nucleosidase activity, cyclic ADP-ribose generating"/>
    <property type="evidence" value="ECO:0007669"/>
    <property type="project" value="UniProtKB-EC"/>
</dbReference>
<dbReference type="Proteomes" id="UP000836841">
    <property type="component" value="Chromosome 2"/>
</dbReference>
<dbReference type="Pfam" id="PF23282">
    <property type="entry name" value="WHD_ROQ1"/>
    <property type="match status" value="1"/>
</dbReference>
<dbReference type="InterPro" id="IPR000157">
    <property type="entry name" value="TIR_dom"/>
</dbReference>
<dbReference type="InterPro" id="IPR045344">
    <property type="entry name" value="C-JID"/>
</dbReference>
<dbReference type="Gene3D" id="3.40.50.10140">
    <property type="entry name" value="Toll/interleukin-1 receptor homology (TIR) domain"/>
    <property type="match status" value="1"/>
</dbReference>
<reference evidence="10 11" key="1">
    <citation type="submission" date="2022-03" db="EMBL/GenBank/DDBJ databases">
        <authorList>
            <person name="Nunn A."/>
            <person name="Chopra R."/>
            <person name="Nunn A."/>
            <person name="Contreras Garrido A."/>
        </authorList>
    </citation>
    <scope>NUCLEOTIDE SEQUENCE [LARGE SCALE GENOMIC DNA]</scope>
</reference>
<keyword evidence="11" id="KW-1185">Reference proteome</keyword>
<feature type="region of interest" description="Disordered" evidence="8">
    <location>
        <begin position="918"/>
        <end position="959"/>
    </location>
</feature>
<feature type="compositionally biased region" description="Polar residues" evidence="8">
    <location>
        <begin position="948"/>
        <end position="959"/>
    </location>
</feature>
<evidence type="ECO:0000256" key="7">
    <source>
        <dbReference type="ARBA" id="ARBA00047304"/>
    </source>
</evidence>
<dbReference type="Gene3D" id="3.40.50.300">
    <property type="entry name" value="P-loop containing nucleotide triphosphate hydrolases"/>
    <property type="match status" value="1"/>
</dbReference>
<dbReference type="Gene3D" id="1.10.8.430">
    <property type="entry name" value="Helical domain of apoptotic protease-activating factors"/>
    <property type="match status" value="1"/>
</dbReference>
<evidence type="ECO:0000256" key="4">
    <source>
        <dbReference type="ARBA" id="ARBA00022801"/>
    </source>
</evidence>
<dbReference type="Gene3D" id="3.80.10.10">
    <property type="entry name" value="Ribonuclease Inhibitor"/>
    <property type="match status" value="1"/>
</dbReference>
<keyword evidence="4" id="KW-0378">Hydrolase</keyword>